<comment type="caution">
    <text evidence="1">The sequence shown here is derived from an EMBL/GenBank/DDBJ whole genome shotgun (WGS) entry which is preliminary data.</text>
</comment>
<dbReference type="Proteomes" id="UP000485484">
    <property type="component" value="Unassembled WGS sequence"/>
</dbReference>
<proteinExistence type="predicted"/>
<evidence type="ECO:0000313" key="2">
    <source>
        <dbReference type="Proteomes" id="UP000485484"/>
    </source>
</evidence>
<name>A0A1V5MH52_UNCT6</name>
<dbReference type="AlphaFoldDB" id="A0A1V5MH52"/>
<dbReference type="EMBL" id="MWAK01000091">
    <property type="protein sequence ID" value="OPZ92516.1"/>
    <property type="molecule type" value="Genomic_DNA"/>
</dbReference>
<gene>
    <name evidence="1" type="ORF">BWY73_00771</name>
</gene>
<organism evidence="1 2">
    <name type="scientific">candidate division TA06 bacterium ADurb.Bin417</name>
    <dbReference type="NCBI Taxonomy" id="1852828"/>
    <lineage>
        <taxon>Bacteria</taxon>
        <taxon>Bacteria division TA06</taxon>
    </lineage>
</organism>
<protein>
    <submittedName>
        <fullName evidence="1">Uncharacterized protein</fullName>
    </submittedName>
</protein>
<accession>A0A1V5MH52</accession>
<reference evidence="1 2" key="1">
    <citation type="submission" date="2017-02" db="EMBL/GenBank/DDBJ databases">
        <title>Delving into the versatile metabolic prowess of the omnipresent phylum Bacteroidetes.</title>
        <authorList>
            <person name="Nobu M.K."/>
            <person name="Mei R."/>
            <person name="Narihiro T."/>
            <person name="Kuroda K."/>
            <person name="Liu W.-T."/>
        </authorList>
    </citation>
    <scope>NUCLEOTIDE SEQUENCE [LARGE SCALE GENOMIC DNA]</scope>
    <source>
        <strain evidence="1">ADurb.Bin417</strain>
    </source>
</reference>
<evidence type="ECO:0000313" key="1">
    <source>
        <dbReference type="EMBL" id="OPZ92516.1"/>
    </source>
</evidence>
<sequence length="51" mass="5964">MPSWYMIQFSKAQLLIFLSGPPMNMSSSGMPIRIRWSFSSILERCSIHWLT</sequence>